<name>A0ABN8A820_9BACI</name>
<evidence type="ECO:0008006" key="3">
    <source>
        <dbReference type="Google" id="ProtNLM"/>
    </source>
</evidence>
<gene>
    <name evidence="1" type="ORF">BACCIP111883_02073</name>
</gene>
<dbReference type="EMBL" id="CAKJTJ010000009">
    <property type="protein sequence ID" value="CAG9621301.1"/>
    <property type="molecule type" value="Genomic_DNA"/>
</dbReference>
<evidence type="ECO:0000313" key="2">
    <source>
        <dbReference type="Proteomes" id="UP000789833"/>
    </source>
</evidence>
<reference evidence="1 2" key="1">
    <citation type="submission" date="2021-10" db="EMBL/GenBank/DDBJ databases">
        <authorList>
            <person name="Criscuolo A."/>
        </authorList>
    </citation>
    <scope>NUCLEOTIDE SEQUENCE [LARGE SCALE GENOMIC DNA]</scope>
    <source>
        <strain evidence="2">CIP 111883</strain>
    </source>
</reference>
<protein>
    <recommendedName>
        <fullName evidence="3">Lipoprotein</fullName>
    </recommendedName>
</protein>
<evidence type="ECO:0000313" key="1">
    <source>
        <dbReference type="EMBL" id="CAG9621301.1"/>
    </source>
</evidence>
<dbReference type="Proteomes" id="UP000789833">
    <property type="component" value="Unassembled WGS sequence"/>
</dbReference>
<keyword evidence="2" id="KW-1185">Reference proteome</keyword>
<organism evidence="1 2">
    <name type="scientific">Sutcliffiella rhizosphaerae</name>
    <dbReference type="NCBI Taxonomy" id="2880967"/>
    <lineage>
        <taxon>Bacteria</taxon>
        <taxon>Bacillati</taxon>
        <taxon>Bacillota</taxon>
        <taxon>Bacilli</taxon>
        <taxon>Bacillales</taxon>
        <taxon>Bacillaceae</taxon>
        <taxon>Sutcliffiella</taxon>
    </lineage>
</organism>
<sequence length="143" mass="16281">MYFLASLLYLTALNAEKDGDFLRRSICLFLVILLLTACTNSYSFSGQSDNWKMEYQVTTPGNGVESKISILYTGSDEHPEHIYYSIEGMNSKREGDATYPEKGIEWTSMECYDCMPIPKDGEIEVTIEWDGKKEVLMLTSQDD</sequence>
<comment type="caution">
    <text evidence="1">The sequence shown here is derived from an EMBL/GenBank/DDBJ whole genome shotgun (WGS) entry which is preliminary data.</text>
</comment>
<proteinExistence type="predicted"/>
<accession>A0ABN8A820</accession>